<protein>
    <submittedName>
        <fullName evidence="3">BTB domain-containing protein</fullName>
    </submittedName>
</protein>
<dbReference type="Gene3D" id="3.30.710.10">
    <property type="entry name" value="Potassium Channel Kv1.1, Chain A"/>
    <property type="match status" value="1"/>
</dbReference>
<dbReference type="SMART" id="SM00225">
    <property type="entry name" value="BTB"/>
    <property type="match status" value="1"/>
</dbReference>
<evidence type="ECO:0000259" key="1">
    <source>
        <dbReference type="PROSITE" id="PS50097"/>
    </source>
</evidence>
<dbReference type="InterPro" id="IPR011333">
    <property type="entry name" value="SKP1/BTB/POZ_sf"/>
</dbReference>
<accession>A0A914QTJ1</accession>
<evidence type="ECO:0000313" key="3">
    <source>
        <dbReference type="WBParaSite" id="PDA_v2.g6863.t1"/>
    </source>
</evidence>
<dbReference type="CDD" id="cd18186">
    <property type="entry name" value="BTB_POZ_ZBTB_KLHL-like"/>
    <property type="match status" value="1"/>
</dbReference>
<organism evidence="2 3">
    <name type="scientific">Panagrolaimus davidi</name>
    <dbReference type="NCBI Taxonomy" id="227884"/>
    <lineage>
        <taxon>Eukaryota</taxon>
        <taxon>Metazoa</taxon>
        <taxon>Ecdysozoa</taxon>
        <taxon>Nematoda</taxon>
        <taxon>Chromadorea</taxon>
        <taxon>Rhabditida</taxon>
        <taxon>Tylenchina</taxon>
        <taxon>Panagrolaimomorpha</taxon>
        <taxon>Panagrolaimoidea</taxon>
        <taxon>Panagrolaimidae</taxon>
        <taxon>Panagrolaimus</taxon>
    </lineage>
</organism>
<dbReference type="InterPro" id="IPR000210">
    <property type="entry name" value="BTB/POZ_dom"/>
</dbReference>
<dbReference type="SUPFAM" id="SSF49599">
    <property type="entry name" value="TRAF domain-like"/>
    <property type="match status" value="1"/>
</dbReference>
<proteinExistence type="predicted"/>
<dbReference type="InterPro" id="IPR044714">
    <property type="entry name" value="AtSIBP1-like"/>
</dbReference>
<evidence type="ECO:0000313" key="2">
    <source>
        <dbReference type="Proteomes" id="UP000887578"/>
    </source>
</evidence>
<dbReference type="PROSITE" id="PS50097">
    <property type="entry name" value="BTB"/>
    <property type="match status" value="1"/>
</dbReference>
<name>A0A914QTJ1_9BILA</name>
<dbReference type="Pfam" id="PF00651">
    <property type="entry name" value="BTB"/>
    <property type="match status" value="1"/>
</dbReference>
<dbReference type="PANTHER" id="PTHR46672">
    <property type="entry name" value="OS08G0495500 PROTEIN-RELATED"/>
    <property type="match status" value="1"/>
</dbReference>
<dbReference type="PANTHER" id="PTHR46672:SF1">
    <property type="entry name" value="OS08G0103600 PROTEIN"/>
    <property type="match status" value="1"/>
</dbReference>
<reference evidence="3" key="1">
    <citation type="submission" date="2022-11" db="UniProtKB">
        <authorList>
            <consortium name="WormBaseParasite"/>
        </authorList>
    </citation>
    <scope>IDENTIFICATION</scope>
</reference>
<dbReference type="SUPFAM" id="SSF54695">
    <property type="entry name" value="POZ domain"/>
    <property type="match status" value="1"/>
</dbReference>
<keyword evidence="2" id="KW-1185">Reference proteome</keyword>
<dbReference type="Proteomes" id="UP000887578">
    <property type="component" value="Unplaced"/>
</dbReference>
<dbReference type="InterPro" id="IPR008974">
    <property type="entry name" value="TRAF-like"/>
</dbReference>
<dbReference type="WBParaSite" id="PDA_v2.g6863.t1">
    <property type="protein sequence ID" value="PDA_v2.g6863.t1"/>
    <property type="gene ID" value="PDA_v2.g6863"/>
</dbReference>
<feature type="domain" description="BTB" evidence="1">
    <location>
        <begin position="157"/>
        <end position="228"/>
    </location>
</feature>
<dbReference type="Gene3D" id="2.60.210.10">
    <property type="entry name" value="Apoptosis, Tumor Necrosis Factor Receptor Associated Protein 2, Chain A"/>
    <property type="match status" value="1"/>
</dbReference>
<sequence>MYEIPFACKWTIPENQLRNSNNGRFRTATTTVSANNTPRFGYFLKLRTNKNGYATVYLCLELQNVTEVKTNVTFTIKSANFSKTSNDHIFQNERGHGFDLATTDVFFSQDSNFIVDGKFTLNVNGIFKFDTNDEPIAVEQINRCEPLSQRLWDATNKDFTITVEEGNQLTEYKIHKHIVGAQSKVFAEMFKLKNNEAIKNKMTINNYSAKVIETALKMIYELQFNFNLTFEEWLSLLEFFHHYQIQCHKDKVEEYCILQIRATTVCRLTNLSILTDCPKLEEKCLEFLASAFVSRTYLSDIETLDAALIVQIVKNNAIQNCETLEDNV</sequence>
<dbReference type="AlphaFoldDB" id="A0A914QTJ1"/>